<comment type="caution">
    <text evidence="6">The sequence shown here is derived from an EMBL/GenBank/DDBJ whole genome shotgun (WGS) entry which is preliminary data.</text>
</comment>
<protein>
    <submittedName>
        <fullName evidence="6">PTS system cellobiose-specific IIA component</fullName>
    </submittedName>
</protein>
<evidence type="ECO:0000256" key="2">
    <source>
        <dbReference type="ARBA" id="ARBA00022597"/>
    </source>
</evidence>
<evidence type="ECO:0000256" key="5">
    <source>
        <dbReference type="PROSITE-ProRule" id="PRU00418"/>
    </source>
</evidence>
<evidence type="ECO:0000256" key="1">
    <source>
        <dbReference type="ARBA" id="ARBA00022448"/>
    </source>
</evidence>
<sequence length="102" mass="11096">MEGLELIAFQIISNVGGARSSFIEAIQHAKAGDYEKAQEAIVEGEKFFTEGHHAHAQLIQSEANGELGPITLLLLHAEDQLMSAEAFKILAGEFIDVYKKIG</sequence>
<keyword evidence="4" id="KW-0598">Phosphotransferase system</keyword>
<name>A0ABU0DY64_9FIRM</name>
<dbReference type="Gene3D" id="1.20.58.80">
    <property type="entry name" value="Phosphotransferase system, lactose/cellobiose-type IIA subunit"/>
    <property type="match status" value="1"/>
</dbReference>
<keyword evidence="3" id="KW-0808">Transferase</keyword>
<feature type="modified residue" description="Phosphohistidine; by HPr" evidence="5">
    <location>
        <position position="76"/>
    </location>
</feature>
<evidence type="ECO:0000313" key="6">
    <source>
        <dbReference type="EMBL" id="MDQ0359581.1"/>
    </source>
</evidence>
<keyword evidence="2" id="KW-0762">Sugar transport</keyword>
<dbReference type="InterPro" id="IPR036542">
    <property type="entry name" value="PTS_IIA_lac/cel_sf"/>
</dbReference>
<dbReference type="Proteomes" id="UP001230220">
    <property type="component" value="Unassembled WGS sequence"/>
</dbReference>
<accession>A0ABU0DY64</accession>
<reference evidence="6 7" key="1">
    <citation type="submission" date="2023-07" db="EMBL/GenBank/DDBJ databases">
        <title>Genomic Encyclopedia of Type Strains, Phase IV (KMG-IV): sequencing the most valuable type-strain genomes for metagenomic binning, comparative biology and taxonomic classification.</title>
        <authorList>
            <person name="Goeker M."/>
        </authorList>
    </citation>
    <scope>NUCLEOTIDE SEQUENCE [LARGE SCALE GENOMIC DNA]</scope>
    <source>
        <strain evidence="6 7">DSM 16784</strain>
    </source>
</reference>
<keyword evidence="1" id="KW-0813">Transport</keyword>
<dbReference type="PANTHER" id="PTHR34382:SF7">
    <property type="entry name" value="PTS SYSTEM N,N'-DIACETYLCHITOBIOSE-SPECIFIC EIIA COMPONENT"/>
    <property type="match status" value="1"/>
</dbReference>
<dbReference type="InterPro" id="IPR003188">
    <property type="entry name" value="PTS_IIA_lac/cel"/>
</dbReference>
<dbReference type="RefSeq" id="WP_307404810.1">
    <property type="nucleotide sequence ID" value="NZ_JAUSUR010000001.1"/>
</dbReference>
<evidence type="ECO:0000256" key="4">
    <source>
        <dbReference type="ARBA" id="ARBA00022683"/>
    </source>
</evidence>
<dbReference type="CDD" id="cd00215">
    <property type="entry name" value="PTS_IIA_lac"/>
    <property type="match status" value="1"/>
</dbReference>
<evidence type="ECO:0000313" key="7">
    <source>
        <dbReference type="Proteomes" id="UP001230220"/>
    </source>
</evidence>
<organism evidence="6 7">
    <name type="scientific">Breznakia pachnodae</name>
    <dbReference type="NCBI Taxonomy" id="265178"/>
    <lineage>
        <taxon>Bacteria</taxon>
        <taxon>Bacillati</taxon>
        <taxon>Bacillota</taxon>
        <taxon>Erysipelotrichia</taxon>
        <taxon>Erysipelotrichales</taxon>
        <taxon>Erysipelotrichaceae</taxon>
        <taxon>Breznakia</taxon>
    </lineage>
</organism>
<dbReference type="PANTHER" id="PTHR34382">
    <property type="entry name" value="PTS SYSTEM N,N'-DIACETYLCHITOBIOSE-SPECIFIC EIIA COMPONENT"/>
    <property type="match status" value="1"/>
</dbReference>
<gene>
    <name evidence="6" type="ORF">J2S15_000312</name>
</gene>
<proteinExistence type="predicted"/>
<dbReference type="SUPFAM" id="SSF46973">
    <property type="entry name" value="Enzyme IIa from lactose specific PTS, IIa-lac"/>
    <property type="match status" value="1"/>
</dbReference>
<dbReference type="EMBL" id="JAUSUR010000001">
    <property type="protein sequence ID" value="MDQ0359581.1"/>
    <property type="molecule type" value="Genomic_DNA"/>
</dbReference>
<dbReference type="PIRSF" id="PIRSF000699">
    <property type="entry name" value="PTS_IILac_III"/>
    <property type="match status" value="1"/>
</dbReference>
<evidence type="ECO:0000256" key="3">
    <source>
        <dbReference type="ARBA" id="ARBA00022679"/>
    </source>
</evidence>
<dbReference type="PROSITE" id="PS51095">
    <property type="entry name" value="PTS_EIIA_TYPE_3"/>
    <property type="match status" value="1"/>
</dbReference>
<dbReference type="Pfam" id="PF02255">
    <property type="entry name" value="PTS_IIA"/>
    <property type="match status" value="1"/>
</dbReference>
<keyword evidence="7" id="KW-1185">Reference proteome</keyword>